<comment type="caution">
    <text evidence="1">The sequence shown here is derived from an EMBL/GenBank/DDBJ whole genome shotgun (WGS) entry which is preliminary data.</text>
</comment>
<proteinExistence type="predicted"/>
<protein>
    <recommendedName>
        <fullName evidence="3">Nucleotidyltransferase substrate binding protein (TIGR01987 family)</fullName>
    </recommendedName>
</protein>
<dbReference type="EMBL" id="PVTM01000002">
    <property type="protein sequence ID" value="PRY73103.1"/>
    <property type="molecule type" value="Genomic_DNA"/>
</dbReference>
<evidence type="ECO:0000313" key="2">
    <source>
        <dbReference type="Proteomes" id="UP000239896"/>
    </source>
</evidence>
<evidence type="ECO:0008006" key="3">
    <source>
        <dbReference type="Google" id="ProtNLM"/>
    </source>
</evidence>
<dbReference type="SUPFAM" id="SSF81593">
    <property type="entry name" value="Nucleotidyltransferase substrate binding subunit/domain"/>
    <property type="match status" value="1"/>
</dbReference>
<organism evidence="1 2">
    <name type="scientific">Halomonas ventosae</name>
    <dbReference type="NCBI Taxonomy" id="229007"/>
    <lineage>
        <taxon>Bacteria</taxon>
        <taxon>Pseudomonadati</taxon>
        <taxon>Pseudomonadota</taxon>
        <taxon>Gammaproteobacteria</taxon>
        <taxon>Oceanospirillales</taxon>
        <taxon>Halomonadaceae</taxon>
        <taxon>Halomonas</taxon>
    </lineage>
</organism>
<evidence type="ECO:0000313" key="1">
    <source>
        <dbReference type="EMBL" id="PRY73103.1"/>
    </source>
</evidence>
<dbReference type="Gene3D" id="1.20.120.330">
    <property type="entry name" value="Nucleotidyltransferases domain 2"/>
    <property type="match status" value="1"/>
</dbReference>
<reference evidence="1 2" key="1">
    <citation type="submission" date="2018-03" db="EMBL/GenBank/DDBJ databases">
        <title>Comparative analysis of microorganisms from saline springs in Andes Mountain Range, Colombia.</title>
        <authorList>
            <person name="Rubin E."/>
        </authorList>
    </citation>
    <scope>NUCLEOTIDE SEQUENCE [LARGE SCALE GENOMIC DNA]</scope>
    <source>
        <strain evidence="1 2">USBA 854</strain>
    </source>
</reference>
<keyword evidence="2" id="KW-1185">Reference proteome</keyword>
<dbReference type="AlphaFoldDB" id="A0A2T0VRF8"/>
<gene>
    <name evidence="1" type="ORF">BCL64_102183</name>
</gene>
<name>A0A2T0VRF8_9GAMM</name>
<dbReference type="Proteomes" id="UP000239896">
    <property type="component" value="Unassembled WGS sequence"/>
</dbReference>
<accession>A0A2T0VRF8</accession>
<sequence length="161" mass="18564">MSDVTQHQLADAWRQCQRHFHHLRHALDSIADKLPLTGQRLASLDDDTIQALDQFVLRFGRLQDAMGTRLLPATLAVLQEPFEDRPMIDKLNRLEKLGFLESSDQWQQLRVIRNRFSHDYPDDPEKNAALLNLAIQSMDDASAILTRIEEKLSLPSLVQRQ</sequence>
<dbReference type="RefSeq" id="WP_219904791.1">
    <property type="nucleotide sequence ID" value="NZ_PVTM01000002.1"/>
</dbReference>